<feature type="domain" description="Cell envelope-related transcriptional attenuator" evidence="4">
    <location>
        <begin position="111"/>
        <end position="275"/>
    </location>
</feature>
<evidence type="ECO:0000256" key="2">
    <source>
        <dbReference type="SAM" id="MobiDB-lite"/>
    </source>
</evidence>
<name>A0ABT8GHV9_9MICO</name>
<feature type="region of interest" description="Disordered" evidence="2">
    <location>
        <begin position="365"/>
        <end position="417"/>
    </location>
</feature>
<evidence type="ECO:0000256" key="1">
    <source>
        <dbReference type="ARBA" id="ARBA00006068"/>
    </source>
</evidence>
<evidence type="ECO:0000313" key="6">
    <source>
        <dbReference type="Proteomes" id="UP001172708"/>
    </source>
</evidence>
<protein>
    <submittedName>
        <fullName evidence="5">LCP family protein</fullName>
    </submittedName>
</protein>
<evidence type="ECO:0000313" key="5">
    <source>
        <dbReference type="EMBL" id="MDN4481005.1"/>
    </source>
</evidence>
<comment type="caution">
    <text evidence="5">The sequence shown here is derived from an EMBL/GenBank/DDBJ whole genome shotgun (WGS) entry which is preliminary data.</text>
</comment>
<feature type="region of interest" description="Disordered" evidence="2">
    <location>
        <begin position="60"/>
        <end position="81"/>
    </location>
</feature>
<gene>
    <name evidence="5" type="ORF">QQX02_08740</name>
</gene>
<keyword evidence="6" id="KW-1185">Reference proteome</keyword>
<dbReference type="Gene3D" id="3.40.630.190">
    <property type="entry name" value="LCP protein"/>
    <property type="match status" value="1"/>
</dbReference>
<evidence type="ECO:0000256" key="3">
    <source>
        <dbReference type="SAM" id="Phobius"/>
    </source>
</evidence>
<proteinExistence type="inferred from homology"/>
<dbReference type="NCBIfam" id="TIGR00350">
    <property type="entry name" value="lytR_cpsA_psr"/>
    <property type="match status" value="1"/>
</dbReference>
<dbReference type="EMBL" id="JAUHQA010000001">
    <property type="protein sequence ID" value="MDN4481005.1"/>
    <property type="molecule type" value="Genomic_DNA"/>
</dbReference>
<dbReference type="InterPro" id="IPR050922">
    <property type="entry name" value="LytR/CpsA/Psr_CW_biosynth"/>
</dbReference>
<dbReference type="RefSeq" id="WP_301142496.1">
    <property type="nucleotide sequence ID" value="NZ_JAUHQA010000001.1"/>
</dbReference>
<feature type="transmembrane region" description="Helical" evidence="3">
    <location>
        <begin position="21"/>
        <end position="44"/>
    </location>
</feature>
<keyword evidence="3" id="KW-0812">Transmembrane</keyword>
<dbReference type="Proteomes" id="UP001172708">
    <property type="component" value="Unassembled WGS sequence"/>
</dbReference>
<accession>A0ABT8GHV9</accession>
<reference evidence="5" key="1">
    <citation type="submission" date="2023-06" db="EMBL/GenBank/DDBJ databases">
        <title>Egi l300058.</title>
        <authorList>
            <person name="Gao L."/>
            <person name="Fang B.-Z."/>
            <person name="Li W.-J."/>
        </authorList>
    </citation>
    <scope>NUCLEOTIDE SEQUENCE</scope>
    <source>
        <strain evidence="5">EGI L300058</strain>
    </source>
</reference>
<comment type="similarity">
    <text evidence="1">Belongs to the LytR/CpsA/Psr (LCP) family.</text>
</comment>
<feature type="compositionally biased region" description="Low complexity" evidence="2">
    <location>
        <begin position="373"/>
        <end position="400"/>
    </location>
</feature>
<dbReference type="InterPro" id="IPR004474">
    <property type="entry name" value="LytR_CpsA_psr"/>
</dbReference>
<keyword evidence="3" id="KW-0472">Membrane</keyword>
<sequence>MPAATRPVRPRHASRAVHRRVLGTLAAASAAILGFAAVGGATYLQLTVGALETHDVSGLLGPGADSTAEPVEEGPTNFAPGEPINIALIGTDERNGENGDIGGLEGLGGMRGDTTMVMHISADRSRIEVVSIPRDSRVRVSDCQMFDGSTVTGWTGKFNIALANGGQNGNRGEAAACVMRTINDLTGVDFNGHFMMVDFSGFQNMVDSLGGIPMCIPQDMYSTKAKLDLEAGPQVLDGETALAYARARTGTGLGDGTDLMRIDRQQELLTNTARQVFGSNLLTDVPELTQFVRSAAESLTVDNELGSLNNIVGLAYSLRNFDTDNLVFATVPWQYAGDGSGDVLWREAEAAAMWQSLVDDEPIVLPDDEIESSTEPSPTASSGPTTSPTPEATPAPTASPVRETQEDILDSCAIPES</sequence>
<keyword evidence="3" id="KW-1133">Transmembrane helix</keyword>
<dbReference type="PANTHER" id="PTHR33392">
    <property type="entry name" value="POLYISOPRENYL-TEICHOIC ACID--PEPTIDOGLYCAN TEICHOIC ACID TRANSFERASE TAGU"/>
    <property type="match status" value="1"/>
</dbReference>
<dbReference type="PANTHER" id="PTHR33392:SF6">
    <property type="entry name" value="POLYISOPRENYL-TEICHOIC ACID--PEPTIDOGLYCAN TEICHOIC ACID TRANSFERASE TAGU"/>
    <property type="match status" value="1"/>
</dbReference>
<organism evidence="5 6">
    <name type="scientific">Demequina muriae</name>
    <dbReference type="NCBI Taxonomy" id="3051664"/>
    <lineage>
        <taxon>Bacteria</taxon>
        <taxon>Bacillati</taxon>
        <taxon>Actinomycetota</taxon>
        <taxon>Actinomycetes</taxon>
        <taxon>Micrococcales</taxon>
        <taxon>Demequinaceae</taxon>
        <taxon>Demequina</taxon>
    </lineage>
</organism>
<evidence type="ECO:0000259" key="4">
    <source>
        <dbReference type="Pfam" id="PF03816"/>
    </source>
</evidence>
<dbReference type="Pfam" id="PF03816">
    <property type="entry name" value="LytR_cpsA_psr"/>
    <property type="match status" value="1"/>
</dbReference>